<dbReference type="InterPro" id="IPR002110">
    <property type="entry name" value="Ankyrin_rpt"/>
</dbReference>
<protein>
    <submittedName>
        <fullName evidence="2">Uncharacterized protein</fullName>
    </submittedName>
</protein>
<dbReference type="AlphaFoldDB" id="A0AA36D5Y0"/>
<dbReference type="Pfam" id="PF12796">
    <property type="entry name" value="Ank_2"/>
    <property type="match status" value="1"/>
</dbReference>
<feature type="compositionally biased region" description="Basic residues" evidence="1">
    <location>
        <begin position="281"/>
        <end position="291"/>
    </location>
</feature>
<reference evidence="2" key="1">
    <citation type="submission" date="2023-06" db="EMBL/GenBank/DDBJ databases">
        <authorList>
            <person name="Delattre M."/>
        </authorList>
    </citation>
    <scope>NUCLEOTIDE SEQUENCE</scope>
    <source>
        <strain evidence="2">AF72</strain>
    </source>
</reference>
<accession>A0AA36D5Y0</accession>
<gene>
    <name evidence="2" type="ORF">MSPICULIGERA_LOCUS18632</name>
</gene>
<keyword evidence="3" id="KW-1185">Reference proteome</keyword>
<dbReference type="SUPFAM" id="SSF48403">
    <property type="entry name" value="Ankyrin repeat"/>
    <property type="match status" value="1"/>
</dbReference>
<evidence type="ECO:0000313" key="3">
    <source>
        <dbReference type="Proteomes" id="UP001177023"/>
    </source>
</evidence>
<dbReference type="Proteomes" id="UP001177023">
    <property type="component" value="Unassembled WGS sequence"/>
</dbReference>
<dbReference type="EMBL" id="CATQJA010002659">
    <property type="protein sequence ID" value="CAJ0580434.1"/>
    <property type="molecule type" value="Genomic_DNA"/>
</dbReference>
<feature type="non-terminal residue" evidence="2">
    <location>
        <position position="854"/>
    </location>
</feature>
<comment type="caution">
    <text evidence="2">The sequence shown here is derived from an EMBL/GenBank/DDBJ whole genome shotgun (WGS) entry which is preliminary data.</text>
</comment>
<organism evidence="2 3">
    <name type="scientific">Mesorhabditis spiculigera</name>
    <dbReference type="NCBI Taxonomy" id="96644"/>
    <lineage>
        <taxon>Eukaryota</taxon>
        <taxon>Metazoa</taxon>
        <taxon>Ecdysozoa</taxon>
        <taxon>Nematoda</taxon>
        <taxon>Chromadorea</taxon>
        <taxon>Rhabditida</taxon>
        <taxon>Rhabditina</taxon>
        <taxon>Rhabditomorpha</taxon>
        <taxon>Rhabditoidea</taxon>
        <taxon>Rhabditidae</taxon>
        <taxon>Mesorhabditinae</taxon>
        <taxon>Mesorhabditis</taxon>
    </lineage>
</organism>
<name>A0AA36D5Y0_9BILA</name>
<feature type="compositionally biased region" description="Basic and acidic residues" evidence="1">
    <location>
        <begin position="342"/>
        <end position="351"/>
    </location>
</feature>
<proteinExistence type="predicted"/>
<dbReference type="InterPro" id="IPR036770">
    <property type="entry name" value="Ankyrin_rpt-contain_sf"/>
</dbReference>
<sequence length="854" mass="95643">MANDPDTVAGDGSDSDVDDVLTPEMISKVDDVRFNAPLNQIQYRVIWQCDGDERKSWKDYEKLLKFGKRDAIFGDLLDQFREEHAEKVTFHEEAAKEFAHTGIYNGYEYKPSADELLDSFCGQAVEDLRGETATLYDPSHKLTATEKVLTQINTSAVGGRMTRSRLRDLHDGSGDSGPNSRSNTPTFATKPARGRRKAPARQPPARRGRKPTAPAVEHELPKQEMDTEEDSGNRNGLTVKYEVPDDDSVETALMDESVPGSSTVEEPVEEEPEPVAPVKKPPGRAPRKTPAKKAVLIDDDSDDDEEVVISRPKTSRARKRNADPPSTPKQEPEAEAVAPAAEPEKSLEKPKRELKGRMMTTYFTPEQLAAAAKPMNEILSMALKQRRNVRMEAVDQFAIEARHGVSHRQIFTDAILRGDLKKAKTVIAYHKENPTGSDLAVAYVDSKGQNLLHRLCQISCNQPDIKRSTYQHALCDAAEYLFLLGVDPRVVDKLGKTPLYYAISRNLKCRVRRLLAFNAPVNLLTPFKDSFLYNAYAMNDAQLFRLLLEHGAGFHLLEETAANNRLTVRPQIKEAFNRHKTMIEAQFRDARKRVYIACEELEAISPVFVANFYEGPAYNFIFNYDPKQFVSPSCFFALSVATAIVEEKGRWRLLMWGASPLAGEPLLNREPCPSIQYLQQYAGWSQSQNQNHRSACFIATPKPGENVIDLRLDPAMCPAPVGQSSTCQETSNMKILVQICLLKQQLRPTPGGPPPQQQQMYEHRGTGLLPDPRGPPSMHHHHQPSPQMNHGPRPDHYNRPPRPLQHFQNHPPPPGHPMRGGSHAPHPSHSARQPNRGAPHDRPRGGGPPNRNIY</sequence>
<feature type="region of interest" description="Disordered" evidence="1">
    <location>
        <begin position="747"/>
        <end position="854"/>
    </location>
</feature>
<evidence type="ECO:0000256" key="1">
    <source>
        <dbReference type="SAM" id="MobiDB-lite"/>
    </source>
</evidence>
<dbReference type="Gene3D" id="1.25.40.20">
    <property type="entry name" value="Ankyrin repeat-containing domain"/>
    <property type="match status" value="1"/>
</dbReference>
<feature type="compositionally biased region" description="Polar residues" evidence="1">
    <location>
        <begin position="176"/>
        <end position="187"/>
    </location>
</feature>
<evidence type="ECO:0000313" key="2">
    <source>
        <dbReference type="EMBL" id="CAJ0580434.1"/>
    </source>
</evidence>
<feature type="region of interest" description="Disordered" evidence="1">
    <location>
        <begin position="154"/>
        <end position="351"/>
    </location>
</feature>
<feature type="compositionally biased region" description="Basic residues" evidence="1">
    <location>
        <begin position="192"/>
        <end position="210"/>
    </location>
</feature>
<feature type="compositionally biased region" description="Acidic residues" evidence="1">
    <location>
        <begin position="297"/>
        <end position="307"/>
    </location>
</feature>
<feature type="compositionally biased region" description="Basic and acidic residues" evidence="1">
    <location>
        <begin position="216"/>
        <end position="225"/>
    </location>
</feature>